<dbReference type="Proteomes" id="UP001057452">
    <property type="component" value="Chromosome 13"/>
</dbReference>
<accession>A0ACB9WQ55</accession>
<protein>
    <submittedName>
        <fullName evidence="1">Uncharacterized protein</fullName>
    </submittedName>
</protein>
<keyword evidence="2" id="KW-1185">Reference proteome</keyword>
<sequence>MTEVSKGFLPSNMSLEESETDCSEGHDEVIPGRIASSPLDPFPARDFRVKFKKMRHKQRPTILERKPKVEGDSQREAAAMASQQDSGFFEISIKSLLKSWSGTSPVGNGYSKPPIPAVSCPQGEKGPPAMMPISIDPESKPGEYVLKSLFANFTTMSERKIRFIMAEPLEKPLTKSLQRGEDPQFDQLISTMSSLAEYCLPSILRTLFDWYKRQNGLDEELHEYRPRSNTKSKSDEQQKDYLLERRDLAIDFIFSLVLIEVLKQMPLYPALDSLVNEVVNLAFKHFRYKEGYHGPNTGNMHTVADLYAEIIGVLAQSK</sequence>
<reference evidence="1" key="1">
    <citation type="submission" date="2022-05" db="EMBL/GenBank/DDBJ databases">
        <title>Chromosome-level genome of Chaenocephalus aceratus.</title>
        <authorList>
            <person name="Park H."/>
        </authorList>
    </citation>
    <scope>NUCLEOTIDE SEQUENCE</scope>
    <source>
        <strain evidence="1">KU_202001</strain>
    </source>
</reference>
<name>A0ACB9WQ55_CHAAC</name>
<dbReference type="EMBL" id="CM043797">
    <property type="protein sequence ID" value="KAI4815905.1"/>
    <property type="molecule type" value="Genomic_DNA"/>
</dbReference>
<evidence type="ECO:0000313" key="2">
    <source>
        <dbReference type="Proteomes" id="UP001057452"/>
    </source>
</evidence>
<gene>
    <name evidence="1" type="ORF">KUCAC02_006029</name>
</gene>
<comment type="caution">
    <text evidence="1">The sequence shown here is derived from an EMBL/GenBank/DDBJ whole genome shotgun (WGS) entry which is preliminary data.</text>
</comment>
<proteinExistence type="predicted"/>
<evidence type="ECO:0000313" key="1">
    <source>
        <dbReference type="EMBL" id="KAI4815905.1"/>
    </source>
</evidence>
<organism evidence="1 2">
    <name type="scientific">Chaenocephalus aceratus</name>
    <name type="common">Blackfin icefish</name>
    <name type="synonym">Chaenichthys aceratus</name>
    <dbReference type="NCBI Taxonomy" id="36190"/>
    <lineage>
        <taxon>Eukaryota</taxon>
        <taxon>Metazoa</taxon>
        <taxon>Chordata</taxon>
        <taxon>Craniata</taxon>
        <taxon>Vertebrata</taxon>
        <taxon>Euteleostomi</taxon>
        <taxon>Actinopterygii</taxon>
        <taxon>Neopterygii</taxon>
        <taxon>Teleostei</taxon>
        <taxon>Neoteleostei</taxon>
        <taxon>Acanthomorphata</taxon>
        <taxon>Eupercaria</taxon>
        <taxon>Perciformes</taxon>
        <taxon>Notothenioidei</taxon>
        <taxon>Channichthyidae</taxon>
        <taxon>Chaenocephalus</taxon>
    </lineage>
</organism>